<dbReference type="PANTHER" id="PTHR13391">
    <property type="entry name" value="MITOCHONDRIAL DISTRIBUTION REGULATOR MISATO"/>
    <property type="match status" value="1"/>
</dbReference>
<evidence type="ECO:0000256" key="1">
    <source>
        <dbReference type="ARBA" id="ARBA00004173"/>
    </source>
</evidence>
<dbReference type="InterPro" id="IPR019605">
    <property type="entry name" value="Misato_II_tubulin-like"/>
</dbReference>
<name>A0A8K0P2K9_LADFU</name>
<dbReference type="OrthoDB" id="271881at2759"/>
<dbReference type="GO" id="GO:0005739">
    <property type="term" value="C:mitochondrion"/>
    <property type="evidence" value="ECO:0007669"/>
    <property type="project" value="UniProtKB-SubCell"/>
</dbReference>
<evidence type="ECO:0008006" key="8">
    <source>
        <dbReference type="Google" id="ProtNLM"/>
    </source>
</evidence>
<reference evidence="6" key="1">
    <citation type="submission" date="2013-04" db="EMBL/GenBank/DDBJ databases">
        <authorList>
            <person name="Qu J."/>
            <person name="Murali S.C."/>
            <person name="Bandaranaike D."/>
            <person name="Bellair M."/>
            <person name="Blankenburg K."/>
            <person name="Chao H."/>
            <person name="Dinh H."/>
            <person name="Doddapaneni H."/>
            <person name="Downs B."/>
            <person name="Dugan-Rocha S."/>
            <person name="Elkadiri S."/>
            <person name="Gnanaolivu R.D."/>
            <person name="Hernandez B."/>
            <person name="Javaid M."/>
            <person name="Jayaseelan J.C."/>
            <person name="Lee S."/>
            <person name="Li M."/>
            <person name="Ming W."/>
            <person name="Munidasa M."/>
            <person name="Muniz J."/>
            <person name="Nguyen L."/>
            <person name="Ongeri F."/>
            <person name="Osuji N."/>
            <person name="Pu L.-L."/>
            <person name="Puazo M."/>
            <person name="Qu C."/>
            <person name="Quiroz J."/>
            <person name="Raj R."/>
            <person name="Weissenberger G."/>
            <person name="Xin Y."/>
            <person name="Zou X."/>
            <person name="Han Y."/>
            <person name="Richards S."/>
            <person name="Worley K."/>
            <person name="Muzny D."/>
            <person name="Gibbs R."/>
        </authorList>
    </citation>
    <scope>NUCLEOTIDE SEQUENCE</scope>
    <source>
        <strain evidence="6">Sampled in the wild</strain>
    </source>
</reference>
<keyword evidence="7" id="KW-1185">Reference proteome</keyword>
<dbReference type="Gene3D" id="3.40.50.1440">
    <property type="entry name" value="Tubulin/FtsZ, GTPase domain"/>
    <property type="match status" value="1"/>
</dbReference>
<reference evidence="6" key="2">
    <citation type="submission" date="2017-10" db="EMBL/GenBank/DDBJ databases">
        <title>Ladona fulva Genome sequencing and assembly.</title>
        <authorList>
            <person name="Murali S."/>
            <person name="Richards S."/>
            <person name="Bandaranaike D."/>
            <person name="Bellair M."/>
            <person name="Blankenburg K."/>
            <person name="Chao H."/>
            <person name="Dinh H."/>
            <person name="Doddapaneni H."/>
            <person name="Dugan-Rocha S."/>
            <person name="Elkadiri S."/>
            <person name="Gnanaolivu R."/>
            <person name="Hernandez B."/>
            <person name="Skinner E."/>
            <person name="Javaid M."/>
            <person name="Lee S."/>
            <person name="Li M."/>
            <person name="Ming W."/>
            <person name="Munidasa M."/>
            <person name="Muniz J."/>
            <person name="Nguyen L."/>
            <person name="Hughes D."/>
            <person name="Osuji N."/>
            <person name="Pu L.-L."/>
            <person name="Puazo M."/>
            <person name="Qu C."/>
            <person name="Quiroz J."/>
            <person name="Raj R."/>
            <person name="Weissenberger G."/>
            <person name="Xin Y."/>
            <person name="Zou X."/>
            <person name="Han Y."/>
            <person name="Worley K."/>
            <person name="Muzny D."/>
            <person name="Gibbs R."/>
        </authorList>
    </citation>
    <scope>NUCLEOTIDE SEQUENCE</scope>
    <source>
        <strain evidence="6">Sampled in the wild</strain>
    </source>
</reference>
<evidence type="ECO:0000313" key="6">
    <source>
        <dbReference type="EMBL" id="KAG8230148.1"/>
    </source>
</evidence>
<dbReference type="Proteomes" id="UP000792457">
    <property type="component" value="Unassembled WGS sequence"/>
</dbReference>
<evidence type="ECO:0000256" key="2">
    <source>
        <dbReference type="ARBA" id="ARBA00008507"/>
    </source>
</evidence>
<feature type="domain" description="Misato Segment II tubulin-like" evidence="4">
    <location>
        <begin position="5"/>
        <end position="118"/>
    </location>
</feature>
<dbReference type="Pfam" id="PF10644">
    <property type="entry name" value="Misat_Tub_SegII"/>
    <property type="match status" value="1"/>
</dbReference>
<dbReference type="InterPro" id="IPR029209">
    <property type="entry name" value="DML1/Misato_tubulin"/>
</dbReference>
<dbReference type="InterPro" id="IPR036525">
    <property type="entry name" value="Tubulin/FtsZ_GTPase_sf"/>
</dbReference>
<accession>A0A8K0P2K9</accession>
<dbReference type="EMBL" id="KZ308468">
    <property type="protein sequence ID" value="KAG8230148.1"/>
    <property type="molecule type" value="Genomic_DNA"/>
</dbReference>
<comment type="similarity">
    <text evidence="2">Belongs to the misato family.</text>
</comment>
<feature type="domain" description="DML1/Misato tubulin" evidence="5">
    <location>
        <begin position="144"/>
        <end position="331"/>
    </location>
</feature>
<organism evidence="6 7">
    <name type="scientific">Ladona fulva</name>
    <name type="common">Scarce chaser dragonfly</name>
    <name type="synonym">Libellula fulva</name>
    <dbReference type="NCBI Taxonomy" id="123851"/>
    <lineage>
        <taxon>Eukaryota</taxon>
        <taxon>Metazoa</taxon>
        <taxon>Ecdysozoa</taxon>
        <taxon>Arthropoda</taxon>
        <taxon>Hexapoda</taxon>
        <taxon>Insecta</taxon>
        <taxon>Pterygota</taxon>
        <taxon>Palaeoptera</taxon>
        <taxon>Odonata</taxon>
        <taxon>Epiprocta</taxon>
        <taxon>Anisoptera</taxon>
        <taxon>Libelluloidea</taxon>
        <taxon>Libellulidae</taxon>
        <taxon>Ladona</taxon>
    </lineage>
</organism>
<dbReference type="PANTHER" id="PTHR13391:SF0">
    <property type="entry name" value="PROTEIN MISATO HOMOLOG 1"/>
    <property type="match status" value="1"/>
</dbReference>
<keyword evidence="3" id="KW-0496">Mitochondrion</keyword>
<proteinExistence type="inferred from homology"/>
<sequence length="560" mass="62665">MPTGQEIITLQFGHYANFIGTHWWNIQEAGFDYNSEVPSEINHDVLLREGRTLKDEVTFTPRLLLVDLKGSLNTVSERGDLYDSPEIPDPNQLDWSGEVDLKQVPKVEKNEYLQDLEKEEQALQRGDVIGAQALIGSKKYELDSVVKVWSDYLRLRYHPRSVTTINDYCHGSDSRKFDIFNLGINVWKTEQFEENFCDRIRNYAEECDNMQGFHVLLDCNDGFGGLGISALQYIEDEYSTKTTLAFPVLPAAYEFSNTLADSIRTANIALSFRGLSEHASLFAPLCMGSLGWRQPGPPKEFKYLNYNALLSYHTSAILAVALDTLTLRHRLRSKPQERLSTVANALGRLGRRAAAVKAGIPFPLAGDGDAGFLLEALEAWDGPLWHSLSPSCGDLEAERIWMQSVVLRGVGQERLKSPTSMRKNQDGNPAYSCSTVEEMLKLFLYCCSYATASHVTSTSLPCNVGAPFPHIFSEDIGIDGFLYPETRSNDIGVSSIPVIAGLHSCRSVGTMLESLHGEASRLRITKLHGFGEAGLEEDEYKECINQLADFRECYHEEFDV</sequence>
<evidence type="ECO:0000259" key="4">
    <source>
        <dbReference type="Pfam" id="PF10644"/>
    </source>
</evidence>
<evidence type="ECO:0000259" key="5">
    <source>
        <dbReference type="Pfam" id="PF14881"/>
    </source>
</evidence>
<dbReference type="GO" id="GO:0007005">
    <property type="term" value="P:mitochondrion organization"/>
    <property type="evidence" value="ECO:0007669"/>
    <property type="project" value="InterPro"/>
</dbReference>
<evidence type="ECO:0000313" key="7">
    <source>
        <dbReference type="Proteomes" id="UP000792457"/>
    </source>
</evidence>
<comment type="subcellular location">
    <subcellularLocation>
        <location evidence="1">Mitochondrion</location>
    </subcellularLocation>
</comment>
<comment type="caution">
    <text evidence="6">The sequence shown here is derived from an EMBL/GenBank/DDBJ whole genome shotgun (WGS) entry which is preliminary data.</text>
</comment>
<gene>
    <name evidence="6" type="ORF">J437_LFUL010399</name>
</gene>
<dbReference type="Pfam" id="PF14881">
    <property type="entry name" value="Tubulin_3"/>
    <property type="match status" value="1"/>
</dbReference>
<dbReference type="AlphaFoldDB" id="A0A8K0P2K9"/>
<dbReference type="SUPFAM" id="SSF52490">
    <property type="entry name" value="Tubulin nucleotide-binding domain-like"/>
    <property type="match status" value="1"/>
</dbReference>
<protein>
    <recommendedName>
        <fullName evidence="8">Protein misato homolog 1</fullName>
    </recommendedName>
</protein>
<dbReference type="CDD" id="cd06060">
    <property type="entry name" value="misato"/>
    <property type="match status" value="1"/>
</dbReference>
<evidence type="ECO:0000256" key="3">
    <source>
        <dbReference type="ARBA" id="ARBA00023128"/>
    </source>
</evidence>
<dbReference type="InterPro" id="IPR049942">
    <property type="entry name" value="DML1/Misato"/>
</dbReference>